<evidence type="ECO:0000259" key="8">
    <source>
        <dbReference type="PROSITE" id="PS51192"/>
    </source>
</evidence>
<dbReference type="Proteomes" id="UP000807025">
    <property type="component" value="Unassembled WGS sequence"/>
</dbReference>
<evidence type="ECO:0000256" key="2">
    <source>
        <dbReference type="ARBA" id="ARBA00022741"/>
    </source>
</evidence>
<evidence type="ECO:0000256" key="1">
    <source>
        <dbReference type="ARBA" id="ARBA00005446"/>
    </source>
</evidence>
<reference evidence="10" key="1">
    <citation type="submission" date="2020-11" db="EMBL/GenBank/DDBJ databases">
        <authorList>
            <consortium name="DOE Joint Genome Institute"/>
            <person name="Ahrendt S."/>
            <person name="Riley R."/>
            <person name="Andreopoulos W."/>
            <person name="Labutti K."/>
            <person name="Pangilinan J."/>
            <person name="Ruiz-Duenas F.J."/>
            <person name="Barrasa J.M."/>
            <person name="Sanchez-Garcia M."/>
            <person name="Camarero S."/>
            <person name="Miyauchi S."/>
            <person name="Serrano A."/>
            <person name="Linde D."/>
            <person name="Babiker R."/>
            <person name="Drula E."/>
            <person name="Ayuso-Fernandez I."/>
            <person name="Pacheco R."/>
            <person name="Padilla G."/>
            <person name="Ferreira P."/>
            <person name="Barriuso J."/>
            <person name="Kellner H."/>
            <person name="Castanera R."/>
            <person name="Alfaro M."/>
            <person name="Ramirez L."/>
            <person name="Pisabarro A.G."/>
            <person name="Kuo A."/>
            <person name="Tritt A."/>
            <person name="Lipzen A."/>
            <person name="He G."/>
            <person name="Yan M."/>
            <person name="Ng V."/>
            <person name="Cullen D."/>
            <person name="Martin F."/>
            <person name="Rosso M.-N."/>
            <person name="Henrissat B."/>
            <person name="Hibbett D."/>
            <person name="Martinez A.T."/>
            <person name="Grigoriev I.V."/>
        </authorList>
    </citation>
    <scope>NUCLEOTIDE SEQUENCE</scope>
    <source>
        <strain evidence="10">ATCC 90797</strain>
    </source>
</reference>
<dbReference type="PROSITE" id="PS51192">
    <property type="entry name" value="HELICASE_ATP_BIND_1"/>
    <property type="match status" value="1"/>
</dbReference>
<dbReference type="GO" id="GO:0003676">
    <property type="term" value="F:nucleic acid binding"/>
    <property type="evidence" value="ECO:0007669"/>
    <property type="project" value="InterPro"/>
</dbReference>
<feature type="chain" id="PRO_5040310904" description="DNA 3'-5' helicase" evidence="7">
    <location>
        <begin position="21"/>
        <end position="1203"/>
    </location>
</feature>
<dbReference type="InterPro" id="IPR027417">
    <property type="entry name" value="P-loop_NTPase"/>
</dbReference>
<dbReference type="GO" id="GO:0000724">
    <property type="term" value="P:double-strand break repair via homologous recombination"/>
    <property type="evidence" value="ECO:0007669"/>
    <property type="project" value="TreeGrafter"/>
</dbReference>
<dbReference type="Pfam" id="PF00270">
    <property type="entry name" value="DEAD"/>
    <property type="match status" value="1"/>
</dbReference>
<dbReference type="InterPro" id="IPR011545">
    <property type="entry name" value="DEAD/DEAH_box_helicase_dom"/>
</dbReference>
<dbReference type="EMBL" id="MU154590">
    <property type="protein sequence ID" value="KAF9493147.1"/>
    <property type="molecule type" value="Genomic_DNA"/>
</dbReference>
<comment type="similarity">
    <text evidence="1">Belongs to the helicase family. RecQ subfamily.</text>
</comment>
<feature type="signal peptide" evidence="7">
    <location>
        <begin position="1"/>
        <end position="20"/>
    </location>
</feature>
<dbReference type="GO" id="GO:0016787">
    <property type="term" value="F:hydrolase activity"/>
    <property type="evidence" value="ECO:0007669"/>
    <property type="project" value="UniProtKB-KW"/>
</dbReference>
<keyword evidence="2" id="KW-0547">Nucleotide-binding</keyword>
<dbReference type="AlphaFoldDB" id="A0A9P6D6M0"/>
<dbReference type="SMART" id="SM00487">
    <property type="entry name" value="DEXDc"/>
    <property type="match status" value="1"/>
</dbReference>
<dbReference type="EC" id="5.6.2.4" evidence="5"/>
<dbReference type="PANTHER" id="PTHR13710">
    <property type="entry name" value="DNA HELICASE RECQ FAMILY MEMBER"/>
    <property type="match status" value="1"/>
</dbReference>
<evidence type="ECO:0000256" key="7">
    <source>
        <dbReference type="SAM" id="SignalP"/>
    </source>
</evidence>
<feature type="domain" description="Helicase ATP-binding" evidence="8">
    <location>
        <begin position="535"/>
        <end position="694"/>
    </location>
</feature>
<dbReference type="InterPro" id="IPR001650">
    <property type="entry name" value="Helicase_C-like"/>
</dbReference>
<comment type="catalytic activity">
    <reaction evidence="4">
        <text>Couples ATP hydrolysis with the unwinding of duplex DNA by translocating in the 3'-5' direction.</text>
        <dbReference type="EC" id="5.6.2.4"/>
    </reaction>
</comment>
<dbReference type="GO" id="GO:0043138">
    <property type="term" value="F:3'-5' DNA helicase activity"/>
    <property type="evidence" value="ECO:0007669"/>
    <property type="project" value="UniProtKB-EC"/>
</dbReference>
<comment type="caution">
    <text evidence="10">The sequence shown here is derived from an EMBL/GenBank/DDBJ whole genome shotgun (WGS) entry which is preliminary data.</text>
</comment>
<dbReference type="SMART" id="SM00490">
    <property type="entry name" value="HELICc"/>
    <property type="match status" value="1"/>
</dbReference>
<keyword evidence="10" id="KW-0378">Hydrolase</keyword>
<feature type="region of interest" description="Disordered" evidence="6">
    <location>
        <begin position="909"/>
        <end position="954"/>
    </location>
</feature>
<dbReference type="Pfam" id="PF00271">
    <property type="entry name" value="Helicase_C"/>
    <property type="match status" value="1"/>
</dbReference>
<evidence type="ECO:0000259" key="9">
    <source>
        <dbReference type="PROSITE" id="PS51194"/>
    </source>
</evidence>
<evidence type="ECO:0000256" key="6">
    <source>
        <dbReference type="SAM" id="MobiDB-lite"/>
    </source>
</evidence>
<dbReference type="GO" id="GO:0005737">
    <property type="term" value="C:cytoplasm"/>
    <property type="evidence" value="ECO:0007669"/>
    <property type="project" value="TreeGrafter"/>
</dbReference>
<keyword evidence="11" id="KW-1185">Reference proteome</keyword>
<evidence type="ECO:0000313" key="10">
    <source>
        <dbReference type="EMBL" id="KAF9493147.1"/>
    </source>
</evidence>
<dbReference type="InterPro" id="IPR014001">
    <property type="entry name" value="Helicase_ATP-bd"/>
</dbReference>
<dbReference type="GO" id="GO:0005694">
    <property type="term" value="C:chromosome"/>
    <property type="evidence" value="ECO:0007669"/>
    <property type="project" value="TreeGrafter"/>
</dbReference>
<protein>
    <recommendedName>
        <fullName evidence="5">DNA 3'-5' helicase</fullName>
        <ecNumber evidence="5">5.6.2.4</ecNumber>
    </recommendedName>
</protein>
<dbReference type="SUPFAM" id="SSF52540">
    <property type="entry name" value="P-loop containing nucleoside triphosphate hydrolases"/>
    <property type="match status" value="1"/>
</dbReference>
<feature type="compositionally biased region" description="Low complexity" evidence="6">
    <location>
        <begin position="942"/>
        <end position="954"/>
    </location>
</feature>
<organism evidence="10 11">
    <name type="scientific">Pleurotus eryngii</name>
    <name type="common">Boletus of the steppes</name>
    <dbReference type="NCBI Taxonomy" id="5323"/>
    <lineage>
        <taxon>Eukaryota</taxon>
        <taxon>Fungi</taxon>
        <taxon>Dikarya</taxon>
        <taxon>Basidiomycota</taxon>
        <taxon>Agaricomycotina</taxon>
        <taxon>Agaricomycetes</taxon>
        <taxon>Agaricomycetidae</taxon>
        <taxon>Agaricales</taxon>
        <taxon>Pleurotineae</taxon>
        <taxon>Pleurotaceae</taxon>
        <taxon>Pleurotus</taxon>
    </lineage>
</organism>
<dbReference type="GO" id="GO:0005524">
    <property type="term" value="F:ATP binding"/>
    <property type="evidence" value="ECO:0007669"/>
    <property type="project" value="UniProtKB-KW"/>
</dbReference>
<name>A0A9P6D6M0_PLEER</name>
<dbReference type="OrthoDB" id="2507344at2759"/>
<dbReference type="Gene3D" id="3.40.50.300">
    <property type="entry name" value="P-loop containing nucleotide triphosphate hydrolases"/>
    <property type="match status" value="2"/>
</dbReference>
<evidence type="ECO:0000313" key="11">
    <source>
        <dbReference type="Proteomes" id="UP000807025"/>
    </source>
</evidence>
<feature type="domain" description="Helicase C-terminal" evidence="9">
    <location>
        <begin position="718"/>
        <end position="882"/>
    </location>
</feature>
<evidence type="ECO:0000256" key="3">
    <source>
        <dbReference type="ARBA" id="ARBA00022840"/>
    </source>
</evidence>
<keyword evidence="3" id="KW-0067">ATP-binding</keyword>
<dbReference type="GO" id="GO:0009378">
    <property type="term" value="F:four-way junction helicase activity"/>
    <property type="evidence" value="ECO:0007669"/>
    <property type="project" value="TreeGrafter"/>
</dbReference>
<dbReference type="PROSITE" id="PS51194">
    <property type="entry name" value="HELICASE_CTER"/>
    <property type="match status" value="1"/>
</dbReference>
<keyword evidence="7" id="KW-0732">Signal</keyword>
<accession>A0A9P6D6M0</accession>
<proteinExistence type="inferred from homology"/>
<sequence length="1203" mass="134639">MATHICHNIIAIQWCWRAMALYQCKESASSNENGEIGVYADISKYLTEGGHSPFAVLRCHIHPITAISMQESSLPLFLMGPDMETFSFKSHPFTMSSFKDFAVALVASSESLMMSLLDSLDIVALDARIAAALSLDKSEGWFKDTLRDEDPGYSFLSDERNGFARYEDALMDHMCRKGSSLYAVHTPEGIQFKPNALLSFIDDVDDLVEHLFAALNFTWAGAARGTEIEDIRYRNGHSPRNLYFTNGVLTFVTFYNKTQHNAGRKSMIPRAVPPRLARLFILLLAVVYPCTKYTARIQSSQDHAVLYNSCIFVHRARPLNTERMSEILRRFTQEAFIFPLGVRDCHHLMKFILRHAVGLSLQDDPGDTPSLYRILDGLWGHSSKVSQAYYAVEEDTFSHIDAKDVTKAQVFSLAYHEWLGIGYEHLPANLRVGHAEQDKALTQIPPGKIDTAAFVQSLHATIPILGDALQATVSNAVHTYMAMHAIQPRPPPLHSLHVSTSSRVIVHPSCKLALEHLYGTSEPRFTSPQQAEIFELVMQNTRHVPGILPTGGGKSLMFYGPPLMESQGITIVVSPFVALANQQYREAKRSGIDIVQWPSSNIDCSTVRLLVVNAEHLIHGQLDDWLTAASKHGLIKRIIFDEAHEILVSSNYRDCYSKVQSLMDLGVTIVFLTATIYRQSIPELAKAFNIENLEVIAAPTLRTNIRYQVDTYGDEQLVLAFLIEACREAFEHAAPRDRLLIYCRSYDECDRVAATLRLPVHKSKYTDDPDADAVTRNRVEQDWLMGVKQGLVATTGFGTGINYPYVTHVFILNPYDMVTVTQQTGRLGRTGEVTYARIIGYTPRYRKPPSITGFNHAGKHKLYELFTTNTCRRISLGGFDEEAHLCHSVPGCTLCDYCENLENLPPIPPRYTYPIHDTRSSQEQVTHSSGGQSTSGSGGQITSGSSDSVTGSTSMIFDKSKRPAVHAYHDIADGHLNPPPTQTFFDKHAIRSVTSPLPSTSRPHGHHEALALNKQAGVTKRDLAQDRSQSFKRLVDMRDRCLTCQVFGRTPCGTEDAFRCPVGIYGYRCQYMVDGEALPTLYADVYKTALRNFDKTCRVCWICYFPFSYKTHSKDDNICKMQKDILSPIAWALFCLPIVLSPPVAQALQGKLLHAAGITTSIFQSIEIYSQWLAKPHPTVKNSANLVELCIAFEQLYHAKDWP</sequence>
<gene>
    <name evidence="10" type="ORF">BDN71DRAFT_1450693</name>
</gene>
<dbReference type="PANTHER" id="PTHR13710:SF154">
    <property type="entry name" value="RECQ HELICASE, PUTATIVE (AFU_ORTHOLOGUE AFUA_6G14720)-RELATED"/>
    <property type="match status" value="1"/>
</dbReference>
<evidence type="ECO:0000256" key="4">
    <source>
        <dbReference type="ARBA" id="ARBA00034617"/>
    </source>
</evidence>
<evidence type="ECO:0000256" key="5">
    <source>
        <dbReference type="ARBA" id="ARBA00034808"/>
    </source>
</evidence>